<evidence type="ECO:0000313" key="2">
    <source>
        <dbReference type="Proteomes" id="UP001500837"/>
    </source>
</evidence>
<keyword evidence="2" id="KW-1185">Reference proteome</keyword>
<sequence>MARRPLVLVVNLYEREIETSNDSCEVVFVFTEVAGLLDHPLCEGRPPAVSVARSGWHRLIVYISYLSVLKP</sequence>
<reference evidence="1 2" key="1">
    <citation type="journal article" date="2019" name="Int. J. Syst. Evol. Microbiol.">
        <title>The Global Catalogue of Microorganisms (GCM) 10K type strain sequencing project: providing services to taxonomists for standard genome sequencing and annotation.</title>
        <authorList>
            <consortium name="The Broad Institute Genomics Platform"/>
            <consortium name="The Broad Institute Genome Sequencing Center for Infectious Disease"/>
            <person name="Wu L."/>
            <person name="Ma J."/>
        </authorList>
    </citation>
    <scope>NUCLEOTIDE SEQUENCE [LARGE SCALE GENOMIC DNA]</scope>
    <source>
        <strain evidence="1 2">JCM 16330</strain>
    </source>
</reference>
<organism evidence="1 2">
    <name type="scientific">Halarchaeum salinum</name>
    <dbReference type="NCBI Taxonomy" id="489912"/>
    <lineage>
        <taxon>Archaea</taxon>
        <taxon>Methanobacteriati</taxon>
        <taxon>Methanobacteriota</taxon>
        <taxon>Stenosarchaea group</taxon>
        <taxon>Halobacteria</taxon>
        <taxon>Halobacteriales</taxon>
        <taxon>Halobacteriaceae</taxon>
    </lineage>
</organism>
<proteinExistence type="predicted"/>
<gene>
    <name evidence="1" type="ORF">GCM10009066_26540</name>
</gene>
<dbReference type="AlphaFoldDB" id="A0AAV3SB89"/>
<name>A0AAV3SB89_9EURY</name>
<dbReference type="Proteomes" id="UP001500837">
    <property type="component" value="Unassembled WGS sequence"/>
</dbReference>
<dbReference type="EMBL" id="BAAABL010000086">
    <property type="protein sequence ID" value="GAA0311944.1"/>
    <property type="molecule type" value="Genomic_DNA"/>
</dbReference>
<accession>A0AAV3SB89</accession>
<protein>
    <submittedName>
        <fullName evidence="1">Uncharacterized protein</fullName>
    </submittedName>
</protein>
<evidence type="ECO:0000313" key="1">
    <source>
        <dbReference type="EMBL" id="GAA0311944.1"/>
    </source>
</evidence>
<comment type="caution">
    <text evidence="1">The sequence shown here is derived from an EMBL/GenBank/DDBJ whole genome shotgun (WGS) entry which is preliminary data.</text>
</comment>